<dbReference type="PATRIC" id="fig|1227456.3.peg.2954"/>
<evidence type="ECO:0000256" key="2">
    <source>
        <dbReference type="ARBA" id="ARBA00022723"/>
    </source>
</evidence>
<dbReference type="STRING" id="1227456.C450_14562"/>
<evidence type="ECO:0000313" key="6">
    <source>
        <dbReference type="Proteomes" id="UP000011625"/>
    </source>
</evidence>
<dbReference type="InterPro" id="IPR015813">
    <property type="entry name" value="Pyrv/PenolPyrv_kinase-like_dom"/>
</dbReference>
<organism evidence="5 6">
    <name type="scientific">Halococcus salifodinae DSM 8989</name>
    <dbReference type="NCBI Taxonomy" id="1227456"/>
    <lineage>
        <taxon>Archaea</taxon>
        <taxon>Methanobacteriati</taxon>
        <taxon>Methanobacteriota</taxon>
        <taxon>Stenosarchaea group</taxon>
        <taxon>Halobacteria</taxon>
        <taxon>Halobacteriales</taxon>
        <taxon>Halococcaceae</taxon>
        <taxon>Halococcus</taxon>
    </lineage>
</organism>
<dbReference type="PANTHER" id="PTHR32308">
    <property type="entry name" value="LYASE BETA SUBUNIT, PUTATIVE (AFU_ORTHOLOGUE AFUA_4G13030)-RELATED"/>
    <property type="match status" value="1"/>
</dbReference>
<evidence type="ECO:0000259" key="4">
    <source>
        <dbReference type="Pfam" id="PF03328"/>
    </source>
</evidence>
<evidence type="ECO:0000313" key="5">
    <source>
        <dbReference type="EMBL" id="EMA50901.1"/>
    </source>
</evidence>
<keyword evidence="6" id="KW-1185">Reference proteome</keyword>
<dbReference type="SUPFAM" id="SSF51621">
    <property type="entry name" value="Phosphoenolpyruvate/pyruvate domain"/>
    <property type="match status" value="1"/>
</dbReference>
<reference evidence="5 6" key="1">
    <citation type="journal article" date="2014" name="PLoS Genet.">
        <title>Phylogenetically driven sequencing of extremely halophilic archaea reveals strategies for static and dynamic osmo-response.</title>
        <authorList>
            <person name="Becker E.A."/>
            <person name="Seitzer P.M."/>
            <person name="Tritt A."/>
            <person name="Larsen D."/>
            <person name="Krusor M."/>
            <person name="Yao A.I."/>
            <person name="Wu D."/>
            <person name="Madern D."/>
            <person name="Eisen J.A."/>
            <person name="Darling A.E."/>
            <person name="Facciotti M.T."/>
        </authorList>
    </citation>
    <scope>NUCLEOTIDE SEQUENCE [LARGE SCALE GENOMIC DNA]</scope>
    <source>
        <strain evidence="5 6">DSM 8989</strain>
    </source>
</reference>
<dbReference type="GO" id="GO:0000287">
    <property type="term" value="F:magnesium ion binding"/>
    <property type="evidence" value="ECO:0007669"/>
    <property type="project" value="TreeGrafter"/>
</dbReference>
<dbReference type="Pfam" id="PF03328">
    <property type="entry name" value="HpcH_HpaI"/>
    <property type="match status" value="1"/>
</dbReference>
<name>M0MZ64_9EURY</name>
<dbReference type="GO" id="GO:0016829">
    <property type="term" value="F:lyase activity"/>
    <property type="evidence" value="ECO:0007669"/>
    <property type="project" value="UniProtKB-KW"/>
</dbReference>
<dbReference type="InterPro" id="IPR040442">
    <property type="entry name" value="Pyrv_kinase-like_dom_sf"/>
</dbReference>
<comment type="caution">
    <text evidence="5">The sequence shown here is derived from an EMBL/GenBank/DDBJ whole genome shotgun (WGS) entry which is preliminary data.</text>
</comment>
<comment type="cofactor">
    <cofactor evidence="1">
        <name>Mg(2+)</name>
        <dbReference type="ChEBI" id="CHEBI:18420"/>
    </cofactor>
</comment>
<accession>M0MZ64</accession>
<evidence type="ECO:0000256" key="1">
    <source>
        <dbReference type="ARBA" id="ARBA00001946"/>
    </source>
</evidence>
<gene>
    <name evidence="5" type="ORF">C450_14562</name>
</gene>
<sequence length="277" mass="29585">MLFSPGDRPEMCRKAPETGADVVVFDLEDAVAPARKSEARAAVADVLASGFDPDCEVCVRVSATDPTADLDVLLDDTPDEHRLDALMLPKAETREDVRALAEEATERGRDLPVFALVETARGILHAEAIADAEPTTAVCFGAEDLAADIGASRTGEGTEVLYAREHAVLASSAAGVDAIDTVFTDIENEEGLRTATEFAVDLGYDGKMAIHPAQVGPINDAYTPNPERVEWAEHVLDARAEADADGRGVFRVDGEMIDAPLITQAERVIERADATDR</sequence>
<dbReference type="EMBL" id="AOME01000070">
    <property type="protein sequence ID" value="EMA50901.1"/>
    <property type="molecule type" value="Genomic_DNA"/>
</dbReference>
<dbReference type="PIRSF" id="PIRSF015582">
    <property type="entry name" value="Cit_lyase_B"/>
    <property type="match status" value="1"/>
</dbReference>
<evidence type="ECO:0000256" key="3">
    <source>
        <dbReference type="ARBA" id="ARBA00022842"/>
    </source>
</evidence>
<proteinExistence type="predicted"/>
<feature type="domain" description="HpcH/HpaI aldolase/citrate lyase" evidence="4">
    <location>
        <begin position="1"/>
        <end position="212"/>
    </location>
</feature>
<dbReference type="GO" id="GO:0006107">
    <property type="term" value="P:oxaloacetate metabolic process"/>
    <property type="evidence" value="ECO:0007669"/>
    <property type="project" value="TreeGrafter"/>
</dbReference>
<dbReference type="InterPro" id="IPR011206">
    <property type="entry name" value="Citrate_lyase_beta/mcl1/mcl2"/>
</dbReference>
<protein>
    <submittedName>
        <fullName evidence="5">Citryl-CoA lyase</fullName>
    </submittedName>
</protein>
<dbReference type="AlphaFoldDB" id="M0MZ64"/>
<dbReference type="InterPro" id="IPR005000">
    <property type="entry name" value="Aldolase/citrate-lyase_domain"/>
</dbReference>
<dbReference type="PANTHER" id="PTHR32308:SF0">
    <property type="entry name" value="HPCH_HPAI ALDOLASE_CITRATE LYASE DOMAIN-CONTAINING PROTEIN"/>
    <property type="match status" value="1"/>
</dbReference>
<keyword evidence="3" id="KW-0460">Magnesium</keyword>
<dbReference type="Proteomes" id="UP000011625">
    <property type="component" value="Unassembled WGS sequence"/>
</dbReference>
<keyword evidence="2" id="KW-0479">Metal-binding</keyword>
<dbReference type="Gene3D" id="3.20.20.60">
    <property type="entry name" value="Phosphoenolpyruvate-binding domains"/>
    <property type="match status" value="1"/>
</dbReference>
<keyword evidence="5" id="KW-0456">Lyase</keyword>